<proteinExistence type="predicted"/>
<name>A0A414ANE8_9FIRM</name>
<organism evidence="1 2">
    <name type="scientific">Enterocloster bolteae</name>
    <dbReference type="NCBI Taxonomy" id="208479"/>
    <lineage>
        <taxon>Bacteria</taxon>
        <taxon>Bacillati</taxon>
        <taxon>Bacillota</taxon>
        <taxon>Clostridia</taxon>
        <taxon>Lachnospirales</taxon>
        <taxon>Lachnospiraceae</taxon>
        <taxon>Enterocloster</taxon>
    </lineage>
</organism>
<comment type="caution">
    <text evidence="1">The sequence shown here is derived from an EMBL/GenBank/DDBJ whole genome shotgun (WGS) entry which is preliminary data.</text>
</comment>
<dbReference type="AlphaFoldDB" id="A0A414ANE8"/>
<evidence type="ECO:0000313" key="1">
    <source>
        <dbReference type="EMBL" id="RHC51610.1"/>
    </source>
</evidence>
<accession>A0A414ANE8</accession>
<gene>
    <name evidence="1" type="ORF">DW839_24040</name>
</gene>
<reference evidence="1 2" key="1">
    <citation type="submission" date="2018-08" db="EMBL/GenBank/DDBJ databases">
        <title>A genome reference for cultivated species of the human gut microbiota.</title>
        <authorList>
            <person name="Zou Y."/>
            <person name="Xue W."/>
            <person name="Luo G."/>
        </authorList>
    </citation>
    <scope>NUCLEOTIDE SEQUENCE [LARGE SCALE GENOMIC DNA]</scope>
    <source>
        <strain evidence="1 2">AM35-14</strain>
    </source>
</reference>
<dbReference type="RefSeq" id="WP_002584795.1">
    <property type="nucleotide sequence ID" value="NZ_JADMVR010000034.1"/>
</dbReference>
<sequence>MEEPFDQKMLHFAVALSDAYKEDDEKEGLALAPLEMKKDELTEDFTAMIYAQWMLYRKVTGDDIDILGFTHVANRLVFQQVLKDNGVLQN</sequence>
<dbReference type="EMBL" id="QSHZ01000032">
    <property type="protein sequence ID" value="RHC51610.1"/>
    <property type="molecule type" value="Genomic_DNA"/>
</dbReference>
<dbReference type="Proteomes" id="UP000283975">
    <property type="component" value="Unassembled WGS sequence"/>
</dbReference>
<protein>
    <submittedName>
        <fullName evidence="1">Uncharacterized protein</fullName>
    </submittedName>
</protein>
<evidence type="ECO:0000313" key="2">
    <source>
        <dbReference type="Proteomes" id="UP000283975"/>
    </source>
</evidence>